<gene>
    <name evidence="1" type="ORF">IAA86_01315</name>
</gene>
<protein>
    <submittedName>
        <fullName evidence="1">Uncharacterized protein</fullName>
    </submittedName>
</protein>
<dbReference type="Proteomes" id="UP000886865">
    <property type="component" value="Unassembled WGS sequence"/>
</dbReference>
<dbReference type="AlphaFoldDB" id="A0A9D1JXG8"/>
<reference evidence="1" key="1">
    <citation type="submission" date="2020-10" db="EMBL/GenBank/DDBJ databases">
        <authorList>
            <person name="Gilroy R."/>
        </authorList>
    </citation>
    <scope>NUCLEOTIDE SEQUENCE</scope>
    <source>
        <strain evidence="1">CHK152-2871</strain>
    </source>
</reference>
<evidence type="ECO:0000313" key="2">
    <source>
        <dbReference type="Proteomes" id="UP000886865"/>
    </source>
</evidence>
<sequence length="551" mass="64329">MIESLGIIPYSQKAYNKKNSMENKKEYTDIICTSYTPYFPSYYLGTLKEIYVDKLDYMVGVKDFETLFDGLNINNNYIPRNNKIYSVISRDVLNNIKVLTNKEIKIISDYTNRIESSLYTKIGFDFYVLHHLQQYHIQDILEDIESGVLHKFIELSYGKTNLKVHLFPHKCMKEKNLSYEDALSYCISVMWATLISIVATKDKAKNILELLKEVFYFLNPILTKMVFCSHRKLTPTGYSFVQELSQLTSADKFIDIKTPCNRVVIRWSPRSDRFENYIYKCFRHEVYDYDDEAPKDVRGDSNGKRCLIYDCQINKDELITQITVVGQNIMRDVTGYYTSPIYGLLADVDILENYELSSLFRILTGTKEHNNIFKRELDKAYEDVISSKVKFIFDGDFGTSEADQDLTDDINNNETVSISDNKAPKNKRCKYLKTLADAYSSGKKKYAANMVSLAIERLRRKVFLDIEHNNDLYVATQLIAKFNLKRNVPKDIITVLKMADLPEEELSNKLNLVERHKRGKIKDMIEFVKALEPPKPILNELYNYLWIERYV</sequence>
<comment type="caution">
    <text evidence="1">The sequence shown here is derived from an EMBL/GenBank/DDBJ whole genome shotgun (WGS) entry which is preliminary data.</text>
</comment>
<reference evidence="1" key="2">
    <citation type="journal article" date="2021" name="PeerJ">
        <title>Extensive microbial diversity within the chicken gut microbiome revealed by metagenomics and culture.</title>
        <authorList>
            <person name="Gilroy R."/>
            <person name="Ravi A."/>
            <person name="Getino M."/>
            <person name="Pursley I."/>
            <person name="Horton D.L."/>
            <person name="Alikhan N.F."/>
            <person name="Baker D."/>
            <person name="Gharbi K."/>
            <person name="Hall N."/>
            <person name="Watson M."/>
            <person name="Adriaenssens E.M."/>
            <person name="Foster-Nyarko E."/>
            <person name="Jarju S."/>
            <person name="Secka A."/>
            <person name="Antonio M."/>
            <person name="Oren A."/>
            <person name="Chaudhuri R.R."/>
            <person name="La Ragione R."/>
            <person name="Hildebrand F."/>
            <person name="Pallen M.J."/>
        </authorList>
    </citation>
    <scope>NUCLEOTIDE SEQUENCE</scope>
    <source>
        <strain evidence="1">CHK152-2871</strain>
    </source>
</reference>
<accession>A0A9D1JXG8</accession>
<evidence type="ECO:0000313" key="1">
    <source>
        <dbReference type="EMBL" id="HIS73642.1"/>
    </source>
</evidence>
<dbReference type="EMBL" id="DVJQ01000011">
    <property type="protein sequence ID" value="HIS73642.1"/>
    <property type="molecule type" value="Genomic_DNA"/>
</dbReference>
<name>A0A9D1JXG8_9BACT</name>
<organism evidence="1 2">
    <name type="scientific">Candidatus Galligastranaerophilus intestinavium</name>
    <dbReference type="NCBI Taxonomy" id="2840836"/>
    <lineage>
        <taxon>Bacteria</taxon>
        <taxon>Candidatus Galligastranaerophilus</taxon>
    </lineage>
</organism>
<proteinExistence type="predicted"/>